<organism evidence="1">
    <name type="scientific">Schistosoma japonicum</name>
    <name type="common">Blood fluke</name>
    <dbReference type="NCBI Taxonomy" id="6182"/>
    <lineage>
        <taxon>Eukaryota</taxon>
        <taxon>Metazoa</taxon>
        <taxon>Spiralia</taxon>
        <taxon>Lophotrochozoa</taxon>
        <taxon>Platyhelminthes</taxon>
        <taxon>Trematoda</taxon>
        <taxon>Digenea</taxon>
        <taxon>Strigeidida</taxon>
        <taxon>Schistosomatoidea</taxon>
        <taxon>Schistosomatidae</taxon>
        <taxon>Schistosoma</taxon>
    </lineage>
</organism>
<name>Q5DI72_SCHJA</name>
<dbReference type="EMBL" id="AY812752">
    <property type="protein sequence ID" value="AAW24484.1"/>
    <property type="molecule type" value="mRNA"/>
</dbReference>
<reference evidence="1" key="1">
    <citation type="submission" date="2004-11" db="EMBL/GenBank/DDBJ databases">
        <title>The full-length cDNA sequences of Schistosoma japonicum genes.</title>
        <authorList>
            <person name="Han Z."/>
        </authorList>
    </citation>
    <scope>NUCLEOTIDE SEQUENCE</scope>
</reference>
<proteinExistence type="evidence at transcript level"/>
<sequence length="199" mass="21812">MEQSLSTTGDSNSLFIGSKLKFLISGSHIWTNSVSPQCASLGTTVPTNHTRDGRTQKACAATLPSVPQCLLTGFNLSALYLFGYTNPFRIAFTYYSHVHHPFLYSPIFSFVPTSSQCRQANSRPNVSRRSLFLILVTYGSPSVPSAPSSYDPLCVLRFAASDQHPYVPLGFPHSYPCLSCPPRLVLLHPVARLARSSVQ</sequence>
<reference evidence="1" key="2">
    <citation type="journal article" date="2006" name="PLoS Pathog.">
        <title>New perspectives on host-parasite interplay by comparative transcriptomic and proteomic analyses of Schistosoma japonicum.</title>
        <authorList>
            <person name="Liu F."/>
            <person name="Lu J."/>
            <person name="Hu W."/>
            <person name="Wang S.Y."/>
            <person name="Cui S.J."/>
            <person name="Chi M."/>
            <person name="Yan Q."/>
            <person name="Wang X.R."/>
            <person name="Song H.D."/>
            <person name="Xu X.N."/>
            <person name="Wang J.J."/>
            <person name="Zhang X.L."/>
            <person name="Zhang X."/>
            <person name="Wang Z.Q."/>
            <person name="Xue C.L."/>
            <person name="Brindley P.J."/>
            <person name="McManus D.P."/>
            <person name="Yang P.Y."/>
            <person name="Feng Z."/>
            <person name="Chen Z."/>
            <person name="Han Z.G."/>
        </authorList>
    </citation>
    <scope>NUCLEOTIDE SEQUENCE</scope>
</reference>
<protein>
    <submittedName>
        <fullName evidence="1">SJCHGC07279 protein</fullName>
    </submittedName>
</protein>
<dbReference type="AlphaFoldDB" id="Q5DI72"/>
<accession>Q5DI72</accession>
<evidence type="ECO:0000313" key="1">
    <source>
        <dbReference type="EMBL" id="AAW24484.1"/>
    </source>
</evidence>